<dbReference type="Proteomes" id="UP000594263">
    <property type="component" value="Unplaced"/>
</dbReference>
<dbReference type="EnsemblPlants" id="Kaladp0011s0651.1.v1.1">
    <property type="protein sequence ID" value="Kaladp0011s0651.1.v1.1"/>
    <property type="gene ID" value="Kaladp0011s0651.v1.1"/>
</dbReference>
<accession>A0A7N0RI64</accession>
<dbReference type="AlphaFoldDB" id="A0A7N0RI64"/>
<name>A0A7N0RI64_KALFE</name>
<dbReference type="Gramene" id="Kaladp0011s0651.1.v1.1">
    <property type="protein sequence ID" value="Kaladp0011s0651.1.v1.1"/>
    <property type="gene ID" value="Kaladp0011s0651.v1.1"/>
</dbReference>
<sequence length="95" mass="11034">MAAILHFSSVMPRSQQLKRHLGVCSFFSCRYWCLLCLVRPRISAESLANLHSHDRYIIVLFLKDISLGLNTSNSHFSKRIIFGWVKNPLHHRCLP</sequence>
<protein>
    <submittedName>
        <fullName evidence="1">Uncharacterized protein</fullName>
    </submittedName>
</protein>
<reference evidence="1" key="1">
    <citation type="submission" date="2021-01" db="UniProtKB">
        <authorList>
            <consortium name="EnsemblPlants"/>
        </authorList>
    </citation>
    <scope>IDENTIFICATION</scope>
</reference>
<evidence type="ECO:0000313" key="2">
    <source>
        <dbReference type="Proteomes" id="UP000594263"/>
    </source>
</evidence>
<organism evidence="1 2">
    <name type="scientific">Kalanchoe fedtschenkoi</name>
    <name type="common">Lavender scallops</name>
    <name type="synonym">South American air plant</name>
    <dbReference type="NCBI Taxonomy" id="63787"/>
    <lineage>
        <taxon>Eukaryota</taxon>
        <taxon>Viridiplantae</taxon>
        <taxon>Streptophyta</taxon>
        <taxon>Embryophyta</taxon>
        <taxon>Tracheophyta</taxon>
        <taxon>Spermatophyta</taxon>
        <taxon>Magnoliopsida</taxon>
        <taxon>eudicotyledons</taxon>
        <taxon>Gunneridae</taxon>
        <taxon>Pentapetalae</taxon>
        <taxon>Saxifragales</taxon>
        <taxon>Crassulaceae</taxon>
        <taxon>Kalanchoe</taxon>
    </lineage>
</organism>
<keyword evidence="2" id="KW-1185">Reference proteome</keyword>
<proteinExistence type="predicted"/>
<evidence type="ECO:0000313" key="1">
    <source>
        <dbReference type="EnsemblPlants" id="Kaladp0011s0651.1.v1.1"/>
    </source>
</evidence>